<name>A0A7W7HKN4_9ACTN</name>
<organism evidence="1 2">
    <name type="scientific">Actinoplanes lobatus</name>
    <dbReference type="NCBI Taxonomy" id="113568"/>
    <lineage>
        <taxon>Bacteria</taxon>
        <taxon>Bacillati</taxon>
        <taxon>Actinomycetota</taxon>
        <taxon>Actinomycetes</taxon>
        <taxon>Micromonosporales</taxon>
        <taxon>Micromonosporaceae</taxon>
        <taxon>Actinoplanes</taxon>
    </lineage>
</organism>
<dbReference type="Proteomes" id="UP000590511">
    <property type="component" value="Unassembled WGS sequence"/>
</dbReference>
<gene>
    <name evidence="1" type="ORF">BJ964_006405</name>
</gene>
<accession>A0A7W7HKN4</accession>
<proteinExistence type="predicted"/>
<reference evidence="1 2" key="1">
    <citation type="submission" date="2020-08" db="EMBL/GenBank/DDBJ databases">
        <title>Sequencing the genomes of 1000 actinobacteria strains.</title>
        <authorList>
            <person name="Klenk H.-P."/>
        </authorList>
    </citation>
    <scope>NUCLEOTIDE SEQUENCE [LARGE SCALE GENOMIC DNA]</scope>
    <source>
        <strain evidence="1 2">DSM 43150</strain>
    </source>
</reference>
<dbReference type="EMBL" id="JACHNC010000001">
    <property type="protein sequence ID" value="MBB4752244.1"/>
    <property type="molecule type" value="Genomic_DNA"/>
</dbReference>
<evidence type="ECO:0000313" key="2">
    <source>
        <dbReference type="Proteomes" id="UP000590511"/>
    </source>
</evidence>
<protein>
    <submittedName>
        <fullName evidence="1">Uncharacterized protein</fullName>
    </submittedName>
</protein>
<dbReference type="AlphaFoldDB" id="A0A7W7HKN4"/>
<comment type="caution">
    <text evidence="1">The sequence shown here is derived from an EMBL/GenBank/DDBJ whole genome shotgun (WGS) entry which is preliminary data.</text>
</comment>
<evidence type="ECO:0000313" key="1">
    <source>
        <dbReference type="EMBL" id="MBB4752244.1"/>
    </source>
</evidence>
<sequence length="47" mass="5471">MLLWSHAVMLPSQRDRCCLPVRRWAAVRRLGQGLLSTHMAPLCVKRR</sequence>